<dbReference type="Proteomes" id="UP001596083">
    <property type="component" value="Unassembled WGS sequence"/>
</dbReference>
<accession>A0ABW0YYZ3</accession>
<dbReference type="GO" id="GO:0016787">
    <property type="term" value="F:hydrolase activity"/>
    <property type="evidence" value="ECO:0007669"/>
    <property type="project" value="UniProtKB-KW"/>
</dbReference>
<reference evidence="2" key="1">
    <citation type="journal article" date="2019" name="Int. J. Syst. Evol. Microbiol.">
        <title>The Global Catalogue of Microorganisms (GCM) 10K type strain sequencing project: providing services to taxonomists for standard genome sequencing and annotation.</title>
        <authorList>
            <consortium name="The Broad Institute Genomics Platform"/>
            <consortium name="The Broad Institute Genome Sequencing Center for Infectious Disease"/>
            <person name="Wu L."/>
            <person name="Ma J."/>
        </authorList>
    </citation>
    <scope>NUCLEOTIDE SEQUENCE [LARGE SCALE GENOMIC DNA]</scope>
    <source>
        <strain evidence="2">CGMCC 4.7304</strain>
    </source>
</reference>
<organism evidence="1 2">
    <name type="scientific">Streptomyces gamaensis</name>
    <dbReference type="NCBI Taxonomy" id="1763542"/>
    <lineage>
        <taxon>Bacteria</taxon>
        <taxon>Bacillati</taxon>
        <taxon>Actinomycetota</taxon>
        <taxon>Actinomycetes</taxon>
        <taxon>Kitasatosporales</taxon>
        <taxon>Streptomycetaceae</taxon>
        <taxon>Streptomyces</taxon>
    </lineage>
</organism>
<dbReference type="EMBL" id="JBHSPB010000008">
    <property type="protein sequence ID" value="MFC5721691.1"/>
    <property type="molecule type" value="Genomic_DNA"/>
</dbReference>
<protein>
    <submittedName>
        <fullName evidence="1">SGNH/GDSL hydrolase family protein</fullName>
    </submittedName>
</protein>
<dbReference type="RefSeq" id="WP_390317007.1">
    <property type="nucleotide sequence ID" value="NZ_JBHSPB010000008.1"/>
</dbReference>
<evidence type="ECO:0000313" key="2">
    <source>
        <dbReference type="Proteomes" id="UP001596083"/>
    </source>
</evidence>
<sequence>MKSPLKSPRAELTPQMAHYTFVLEDQPYIGFFQYGDERTPVYTTDACGFRVSYAAGGAATVAGERPPGPVRLLAGSSAVFGVGASGDRATVPSRLGTAHAPGRPWLNFAGQSLNSVQELMLLTLFQHLVPEVEDIVLLSGVNNLVLSRLPRSQQGRHGAFFECGPAPDAATVPGPAERIARATELTVRHLRGWQLLAQALGARLAFALQPLAPWVREEPAAQEKALFEELDEVSNWRRLHHDIAAMEVGRAYAAALREGCAALGVPFLDVNPLLGEAAAPGDWLFVDRVHCVDTGYDAVARLLAAHLDLK</sequence>
<dbReference type="SUPFAM" id="SSF52266">
    <property type="entry name" value="SGNH hydrolase"/>
    <property type="match status" value="1"/>
</dbReference>
<dbReference type="Gene3D" id="3.40.50.1110">
    <property type="entry name" value="SGNH hydrolase"/>
    <property type="match status" value="1"/>
</dbReference>
<proteinExistence type="predicted"/>
<dbReference type="InterPro" id="IPR036514">
    <property type="entry name" value="SGNH_hydro_sf"/>
</dbReference>
<evidence type="ECO:0000313" key="1">
    <source>
        <dbReference type="EMBL" id="MFC5721691.1"/>
    </source>
</evidence>
<keyword evidence="1" id="KW-0378">Hydrolase</keyword>
<name>A0ABW0YYZ3_9ACTN</name>
<comment type="caution">
    <text evidence="1">The sequence shown here is derived from an EMBL/GenBank/DDBJ whole genome shotgun (WGS) entry which is preliminary data.</text>
</comment>
<gene>
    <name evidence="1" type="ORF">ACFP1Z_16080</name>
</gene>
<keyword evidence="2" id="KW-1185">Reference proteome</keyword>